<comment type="subcellular location">
    <subcellularLocation>
        <location evidence="1">Nucleus</location>
    </subcellularLocation>
</comment>
<name>A0A2J8A710_9CHLO</name>
<dbReference type="InterPro" id="IPR009057">
    <property type="entry name" value="Homeodomain-like_sf"/>
</dbReference>
<feature type="compositionally biased region" description="Low complexity" evidence="6">
    <location>
        <begin position="504"/>
        <end position="513"/>
    </location>
</feature>
<feature type="compositionally biased region" description="Acidic residues" evidence="6">
    <location>
        <begin position="395"/>
        <end position="408"/>
    </location>
</feature>
<feature type="domain" description="SANT" evidence="8">
    <location>
        <begin position="26"/>
        <end position="79"/>
    </location>
</feature>
<feature type="domain" description="Myb-like" evidence="7">
    <location>
        <begin position="27"/>
        <end position="73"/>
    </location>
</feature>
<dbReference type="AlphaFoldDB" id="A0A2J8A710"/>
<feature type="region of interest" description="Disordered" evidence="6">
    <location>
        <begin position="1194"/>
        <end position="1250"/>
    </location>
</feature>
<gene>
    <name evidence="10" type="ORF">TSOC_005146</name>
</gene>
<feature type="region of interest" description="Disordered" evidence="6">
    <location>
        <begin position="77"/>
        <end position="126"/>
    </location>
</feature>
<organism evidence="10 11">
    <name type="scientific">Tetrabaena socialis</name>
    <dbReference type="NCBI Taxonomy" id="47790"/>
    <lineage>
        <taxon>Eukaryota</taxon>
        <taxon>Viridiplantae</taxon>
        <taxon>Chlorophyta</taxon>
        <taxon>core chlorophytes</taxon>
        <taxon>Chlorophyceae</taxon>
        <taxon>CS clade</taxon>
        <taxon>Chlamydomonadales</taxon>
        <taxon>Tetrabaenaceae</taxon>
        <taxon>Tetrabaena</taxon>
    </lineage>
</organism>
<sequence>GLAAPQPEQQQDGLKVKTRKPYIITKQRERWTDDEHARFLEALKLYGRAWRKIEEHVSTKTAVQIRSHAQKFINKLERNKDSGLAEDGENISIPPPRPKRKPSRPYPRKDFAGPDNSGSGVADASGVNGGSGTFTCSQGTGLNYQQQSKLSLPTQPRSTSLLPPTDVLEQPHLPLSVSLQQPRTLSPELAVAAAAAAAIKQHQLQQIVRPQASLQSAEVTEATVAAVAAAASAAAAAAAAAVVAAAGQQVQAHLQAHPPQGFPFFGMPPSLLAQITLQNSPLEGMSWGNSGGGGGAYGHGGGDSAVHARTWEHGTTYDRRPHLHHHHHHHHHHHSLERQQQQQLALAEATATTTDADNPVTMMMGGSAMTRGRGISGGQESRGSDGNSAVTEREGEGEEEDLAQEDGADGDRDGDGEGEGDGDGEGDLAGLDAGGEDQAAQSHRADGKRTNGVSEADADRFASYWHMLGVNDDGRLAHAHTAAAAAHAQREGHHGHDHPHGHATRSLGTRTTSSGGGGRAKAGPKAHAHKEGATSSRDQHKAARDASPSYSDMVNRDAGGKPAGRGVGSSDTNGSDSALRETRNDTGVREAQGSNPSNHNNGNGSSGNGSGSNGNGSRSQGHGSQGNGDGSSGNGHSGGSGGEGAGGSGGDGNGYSLKASHSPHTKHHHHHHHHVHAPPHSQVYDAGRYPSHHETQDRDGNGASGIGVRPLNSEDEGNTTRRGCEGSGAATPGAGSGGEEGGGGSQGSAGGDGCGRTGCGGGSRAGSDGGPSAGPPSKAAGRGSGAAALSGGGVPRGGGGGARGTASGLTGGGSLGSGGGGAPRPEGALTLVLGLDRPPVGQVAGSAFSVPPPSAMVRGASADMGKVTTLLAQLQSHASLPLFPAAAPGVPPVFAQQPLLAPAAAAQQAFYASAAATASAMQLGLLGVAQLQAQAGQAAPLALAKAPAAAAASLLPGASADARAALAISLAQVAAAPLGPAAAAAVQLPRVPELAELLRLGSNAAPALANIGNGDGGGFDAAASVAAASAYVQLMALVTGAAPALASADPFRAVAGAARGGAALGDRAPGTLGLDSAVLSALSLPQAPRDLLMQERLVAPVATVASLPSPVMQLVQASLPPAAPLQQRLQPVPGLGMGSAREGDRAAIPSGGLPAPLPRRRPPAAFAAALPSEPGLQSLLKRAGAEAPRAQQLIVPTASAPSPLGGLPPRPSPPHADARRELPSASGWKRTAGSSGDEPGGGPPNKRAHQ</sequence>
<feature type="compositionally biased region" description="Low complexity" evidence="6">
    <location>
        <begin position="339"/>
        <end position="357"/>
    </location>
</feature>
<protein>
    <submittedName>
        <fullName evidence="10">Protein CCA1</fullName>
    </submittedName>
</protein>
<keyword evidence="4" id="KW-0804">Transcription</keyword>
<dbReference type="PANTHER" id="PTHR12802:SF41">
    <property type="entry name" value="BRAHMA ASSOCIATED PROTEIN 155 KDA"/>
    <property type="match status" value="1"/>
</dbReference>
<feature type="compositionally biased region" description="Gly residues" evidence="6">
    <location>
        <begin position="604"/>
        <end position="614"/>
    </location>
</feature>
<evidence type="ECO:0000259" key="7">
    <source>
        <dbReference type="PROSITE" id="PS50090"/>
    </source>
</evidence>
<feature type="non-terminal residue" evidence="10">
    <location>
        <position position="1"/>
    </location>
</feature>
<proteinExistence type="predicted"/>
<feature type="domain" description="HTH myb-type" evidence="9">
    <location>
        <begin position="23"/>
        <end position="77"/>
    </location>
</feature>
<evidence type="ECO:0000256" key="6">
    <source>
        <dbReference type="SAM" id="MobiDB-lite"/>
    </source>
</evidence>
<dbReference type="InterPro" id="IPR017884">
    <property type="entry name" value="SANT_dom"/>
</dbReference>
<feature type="compositionally biased region" description="Basic and acidic residues" evidence="6">
    <location>
        <begin position="488"/>
        <end position="500"/>
    </location>
</feature>
<dbReference type="GO" id="GO:0003677">
    <property type="term" value="F:DNA binding"/>
    <property type="evidence" value="ECO:0007669"/>
    <property type="project" value="UniProtKB-KW"/>
</dbReference>
<dbReference type="Pfam" id="PF00249">
    <property type="entry name" value="Myb_DNA-binding"/>
    <property type="match status" value="1"/>
</dbReference>
<evidence type="ECO:0000313" key="10">
    <source>
        <dbReference type="EMBL" id="PNH08309.1"/>
    </source>
</evidence>
<dbReference type="SMART" id="SM00717">
    <property type="entry name" value="SANT"/>
    <property type="match status" value="1"/>
</dbReference>
<feature type="compositionally biased region" description="Low complexity" evidence="6">
    <location>
        <begin position="593"/>
        <end position="603"/>
    </location>
</feature>
<feature type="compositionally biased region" description="Gly residues" evidence="6">
    <location>
        <begin position="790"/>
        <end position="822"/>
    </location>
</feature>
<feature type="compositionally biased region" description="Gly residues" evidence="6">
    <location>
        <begin position="623"/>
        <end position="653"/>
    </location>
</feature>
<feature type="compositionally biased region" description="Basic residues" evidence="6">
    <location>
        <begin position="321"/>
        <end position="335"/>
    </location>
</feature>
<evidence type="ECO:0000256" key="4">
    <source>
        <dbReference type="ARBA" id="ARBA00023163"/>
    </source>
</evidence>
<dbReference type="GO" id="GO:0010468">
    <property type="term" value="P:regulation of gene expression"/>
    <property type="evidence" value="ECO:0007669"/>
    <property type="project" value="UniProtKB-ARBA"/>
</dbReference>
<dbReference type="CDD" id="cd00167">
    <property type="entry name" value="SANT"/>
    <property type="match status" value="1"/>
</dbReference>
<comment type="caution">
    <text evidence="10">The sequence shown here is derived from an EMBL/GenBank/DDBJ whole genome shotgun (WGS) entry which is preliminary data.</text>
</comment>
<feature type="region of interest" description="Disordered" evidence="6">
    <location>
        <begin position="318"/>
        <end position="454"/>
    </location>
</feature>
<evidence type="ECO:0000256" key="5">
    <source>
        <dbReference type="ARBA" id="ARBA00023242"/>
    </source>
</evidence>
<feature type="compositionally biased region" description="Basic and acidic residues" evidence="6">
    <location>
        <begin position="578"/>
        <end position="588"/>
    </location>
</feature>
<evidence type="ECO:0000256" key="1">
    <source>
        <dbReference type="ARBA" id="ARBA00004123"/>
    </source>
</evidence>
<feature type="compositionally biased region" description="Acidic residues" evidence="6">
    <location>
        <begin position="416"/>
        <end position="426"/>
    </location>
</feature>
<feature type="region of interest" description="Disordered" evidence="6">
    <location>
        <begin position="479"/>
        <end position="827"/>
    </location>
</feature>
<dbReference type="NCBIfam" id="TIGR01557">
    <property type="entry name" value="myb_SHAQKYF"/>
    <property type="match status" value="1"/>
</dbReference>
<keyword evidence="11" id="KW-1185">Reference proteome</keyword>
<feature type="compositionally biased region" description="Polar residues" evidence="6">
    <location>
        <begin position="378"/>
        <end position="390"/>
    </location>
</feature>
<dbReference type="FunFam" id="1.10.10.60:FF:000023">
    <property type="entry name" value="protein REVEILLE 6 isoform X1"/>
    <property type="match status" value="1"/>
</dbReference>
<accession>A0A2J8A710</accession>
<dbReference type="InterPro" id="IPR017930">
    <property type="entry name" value="Myb_dom"/>
</dbReference>
<feature type="compositionally biased region" description="Low complexity" evidence="6">
    <location>
        <begin position="775"/>
        <end position="789"/>
    </location>
</feature>
<keyword evidence="5" id="KW-0539">Nucleus</keyword>
<feature type="compositionally biased region" description="Low complexity" evidence="6">
    <location>
        <begin position="428"/>
        <end position="440"/>
    </location>
</feature>
<dbReference type="PROSITE" id="PS51293">
    <property type="entry name" value="SANT"/>
    <property type="match status" value="1"/>
</dbReference>
<evidence type="ECO:0000313" key="11">
    <source>
        <dbReference type="Proteomes" id="UP000236333"/>
    </source>
</evidence>
<feature type="region of interest" description="Disordered" evidence="6">
    <location>
        <begin position="1127"/>
        <end position="1161"/>
    </location>
</feature>
<dbReference type="Gene3D" id="1.10.10.60">
    <property type="entry name" value="Homeodomain-like"/>
    <property type="match status" value="1"/>
</dbReference>
<dbReference type="EMBL" id="PGGS01000135">
    <property type="protein sequence ID" value="PNH08309.1"/>
    <property type="molecule type" value="Genomic_DNA"/>
</dbReference>
<reference evidence="10 11" key="1">
    <citation type="journal article" date="2017" name="Mol. Biol. Evol.">
        <title>The 4-celled Tetrabaena socialis nuclear genome reveals the essential components for genetic control of cell number at the origin of multicellularity in the volvocine lineage.</title>
        <authorList>
            <person name="Featherston J."/>
            <person name="Arakaki Y."/>
            <person name="Hanschen E.R."/>
            <person name="Ferris P.J."/>
            <person name="Michod R.E."/>
            <person name="Olson B.J.S.C."/>
            <person name="Nozaki H."/>
            <person name="Durand P.M."/>
        </authorList>
    </citation>
    <scope>NUCLEOTIDE SEQUENCE [LARGE SCALE GENOMIC DNA]</scope>
    <source>
        <strain evidence="10 11">NIES-571</strain>
    </source>
</reference>
<dbReference type="PROSITE" id="PS51294">
    <property type="entry name" value="HTH_MYB"/>
    <property type="match status" value="1"/>
</dbReference>
<dbReference type="InterPro" id="IPR006447">
    <property type="entry name" value="Myb_dom_plants"/>
</dbReference>
<evidence type="ECO:0000259" key="9">
    <source>
        <dbReference type="PROSITE" id="PS51294"/>
    </source>
</evidence>
<evidence type="ECO:0000259" key="8">
    <source>
        <dbReference type="PROSITE" id="PS51293"/>
    </source>
</evidence>
<feature type="compositionally biased region" description="Gly residues" evidence="6">
    <location>
        <begin position="734"/>
        <end position="772"/>
    </location>
</feature>
<dbReference type="SUPFAM" id="SSF46689">
    <property type="entry name" value="Homeodomain-like"/>
    <property type="match status" value="1"/>
</dbReference>
<evidence type="ECO:0000256" key="2">
    <source>
        <dbReference type="ARBA" id="ARBA00023015"/>
    </source>
</evidence>
<keyword evidence="2" id="KW-0805">Transcription regulation</keyword>
<dbReference type="PANTHER" id="PTHR12802">
    <property type="entry name" value="SWI/SNF COMPLEX-RELATED"/>
    <property type="match status" value="1"/>
</dbReference>
<evidence type="ECO:0000256" key="3">
    <source>
        <dbReference type="ARBA" id="ARBA00023125"/>
    </source>
</evidence>
<dbReference type="Proteomes" id="UP000236333">
    <property type="component" value="Unassembled WGS sequence"/>
</dbReference>
<dbReference type="PROSITE" id="PS50090">
    <property type="entry name" value="MYB_LIKE"/>
    <property type="match status" value="1"/>
</dbReference>
<keyword evidence="3" id="KW-0238">DNA-binding</keyword>
<feature type="compositionally biased region" description="Basic residues" evidence="6">
    <location>
        <begin position="661"/>
        <end position="677"/>
    </location>
</feature>
<dbReference type="InterPro" id="IPR001005">
    <property type="entry name" value="SANT/Myb"/>
</dbReference>
<feature type="compositionally biased region" description="Basic and acidic residues" evidence="6">
    <location>
        <begin position="529"/>
        <end position="544"/>
    </location>
</feature>
<dbReference type="GO" id="GO:0005634">
    <property type="term" value="C:nucleus"/>
    <property type="evidence" value="ECO:0007669"/>
    <property type="project" value="UniProtKB-SubCell"/>
</dbReference>
<dbReference type="OrthoDB" id="118550at2759"/>
<feature type="compositionally biased region" description="Basic and acidic residues" evidence="6">
    <location>
        <begin position="691"/>
        <end position="700"/>
    </location>
</feature>